<evidence type="ECO:0000259" key="10">
    <source>
        <dbReference type="Pfam" id="PF03372"/>
    </source>
</evidence>
<dbReference type="CDD" id="cd09083">
    <property type="entry name" value="EEP-1"/>
    <property type="match status" value="1"/>
</dbReference>
<comment type="cofactor">
    <cofactor evidence="1">
        <name>Mn(2+)</name>
        <dbReference type="ChEBI" id="CHEBI:29035"/>
    </cofactor>
</comment>
<dbReference type="PANTHER" id="PTHR15822:SF4">
    <property type="entry name" value="TYROSYL-DNA PHOSPHODIESTERASE 2"/>
    <property type="match status" value="1"/>
</dbReference>
<dbReference type="GO" id="GO:0016787">
    <property type="term" value="F:hydrolase activity"/>
    <property type="evidence" value="ECO:0007669"/>
    <property type="project" value="UniProtKB-KW"/>
</dbReference>
<evidence type="ECO:0000256" key="1">
    <source>
        <dbReference type="ARBA" id="ARBA00001936"/>
    </source>
</evidence>
<keyword evidence="12" id="KW-1185">Reference proteome</keyword>
<keyword evidence="5" id="KW-0227">DNA damage</keyword>
<dbReference type="InterPro" id="IPR036691">
    <property type="entry name" value="Endo/exonu/phosph_ase_sf"/>
</dbReference>
<evidence type="ECO:0000256" key="3">
    <source>
        <dbReference type="ARBA" id="ARBA00022722"/>
    </source>
</evidence>
<dbReference type="GO" id="GO:0046872">
    <property type="term" value="F:metal ion binding"/>
    <property type="evidence" value="ECO:0007669"/>
    <property type="project" value="UniProtKB-KW"/>
</dbReference>
<evidence type="ECO:0000256" key="6">
    <source>
        <dbReference type="ARBA" id="ARBA00022801"/>
    </source>
</evidence>
<evidence type="ECO:0000256" key="7">
    <source>
        <dbReference type="ARBA" id="ARBA00022842"/>
    </source>
</evidence>
<evidence type="ECO:0000256" key="2">
    <source>
        <dbReference type="ARBA" id="ARBA00001946"/>
    </source>
</evidence>
<protein>
    <recommendedName>
        <fullName evidence="10">Endonuclease/exonuclease/phosphatase domain-containing protein</fullName>
    </recommendedName>
</protein>
<comment type="cofactor">
    <cofactor evidence="2">
        <name>Mg(2+)</name>
        <dbReference type="ChEBI" id="CHEBI:18420"/>
    </cofactor>
</comment>
<organism evidence="11 12">
    <name type="scientific">Rubrobacter marinus</name>
    <dbReference type="NCBI Taxonomy" id="2653852"/>
    <lineage>
        <taxon>Bacteria</taxon>
        <taxon>Bacillati</taxon>
        <taxon>Actinomycetota</taxon>
        <taxon>Rubrobacteria</taxon>
        <taxon>Rubrobacterales</taxon>
        <taxon>Rubrobacteraceae</taxon>
        <taxon>Rubrobacter</taxon>
    </lineage>
</organism>
<dbReference type="KEGG" id="rmar:GBA65_14190"/>
<dbReference type="AlphaFoldDB" id="A0A6G8PZ35"/>
<keyword evidence="3" id="KW-0540">Nuclease</keyword>
<evidence type="ECO:0000256" key="8">
    <source>
        <dbReference type="ARBA" id="ARBA00023204"/>
    </source>
</evidence>
<evidence type="ECO:0000313" key="12">
    <source>
        <dbReference type="Proteomes" id="UP000502706"/>
    </source>
</evidence>
<accession>A0A6G8PZ35</accession>
<dbReference type="InterPro" id="IPR051547">
    <property type="entry name" value="TDP2-like"/>
</dbReference>
<dbReference type="InterPro" id="IPR005135">
    <property type="entry name" value="Endo/exonuclease/phosphatase"/>
</dbReference>
<keyword evidence="6" id="KW-0378">Hydrolase</keyword>
<evidence type="ECO:0000313" key="11">
    <source>
        <dbReference type="EMBL" id="QIN79473.1"/>
    </source>
</evidence>
<evidence type="ECO:0000256" key="4">
    <source>
        <dbReference type="ARBA" id="ARBA00022723"/>
    </source>
</evidence>
<dbReference type="SUPFAM" id="SSF56219">
    <property type="entry name" value="DNase I-like"/>
    <property type="match status" value="1"/>
</dbReference>
<gene>
    <name evidence="11" type="ORF">GBA65_14190</name>
</gene>
<dbReference type="EMBL" id="CP045121">
    <property type="protein sequence ID" value="QIN79473.1"/>
    <property type="molecule type" value="Genomic_DNA"/>
</dbReference>
<feature type="region of interest" description="Disordered" evidence="9">
    <location>
        <begin position="1"/>
        <end position="21"/>
    </location>
</feature>
<dbReference type="PANTHER" id="PTHR15822">
    <property type="entry name" value="TRAF AND TNF RECEPTOR-ASSOCIATED PROTEIN"/>
    <property type="match status" value="1"/>
</dbReference>
<proteinExistence type="predicted"/>
<evidence type="ECO:0000256" key="9">
    <source>
        <dbReference type="SAM" id="MobiDB-lite"/>
    </source>
</evidence>
<dbReference type="RefSeq" id="WP_166397139.1">
    <property type="nucleotide sequence ID" value="NZ_CP045121.1"/>
</dbReference>
<sequence>MSGEYLHHPNPSRAPVISGAQKPACGRDELSAARGWAGRVLEAGRWLSALLGRDFGGASGRRDGRPRPEPADPPPEGALRVMTFNVRGSYHRDGENAWRRRAALNVRAIARQGPDLIGFQEFQDGNARVYERELAGYEHALGHRYENRPPHAYNAVYWDGGRLEALAAGSFWLSETPDRFSGSWETRQIRSANWVRFRPVSGAPEFVYVNTHLDHVSGRARVEGSALILEWLDGPVADGAPVLLTGDFNCEPSSKARSVFSDAGFVDAHLVAGHAPAKTFHAFRGEGFRGRDPSKEHRIDWILLRDGSRGERWEVEGYSIARDAEPPLYPSDHYPVIADLSLRDAGSAPDDVTRI</sequence>
<dbReference type="GO" id="GO:0004518">
    <property type="term" value="F:nuclease activity"/>
    <property type="evidence" value="ECO:0007669"/>
    <property type="project" value="UniProtKB-KW"/>
</dbReference>
<feature type="compositionally biased region" description="Basic and acidic residues" evidence="9">
    <location>
        <begin position="60"/>
        <end position="70"/>
    </location>
</feature>
<name>A0A6G8PZ35_9ACTN</name>
<keyword evidence="7" id="KW-0460">Magnesium</keyword>
<keyword evidence="8" id="KW-0234">DNA repair</keyword>
<reference evidence="11 12" key="1">
    <citation type="submission" date="2019-10" db="EMBL/GenBank/DDBJ databases">
        <title>Rubrobacter sp nov SCSIO 52915 isolated from a deep-sea sediment in the South China Sea.</title>
        <authorList>
            <person name="Chen R.W."/>
        </authorList>
    </citation>
    <scope>NUCLEOTIDE SEQUENCE [LARGE SCALE GENOMIC DNA]</scope>
    <source>
        <strain evidence="11 12">SCSIO 52915</strain>
    </source>
</reference>
<dbReference type="Gene3D" id="3.60.10.10">
    <property type="entry name" value="Endonuclease/exonuclease/phosphatase"/>
    <property type="match status" value="1"/>
</dbReference>
<dbReference type="Proteomes" id="UP000502706">
    <property type="component" value="Chromosome"/>
</dbReference>
<feature type="region of interest" description="Disordered" evidence="9">
    <location>
        <begin position="57"/>
        <end position="79"/>
    </location>
</feature>
<evidence type="ECO:0000256" key="5">
    <source>
        <dbReference type="ARBA" id="ARBA00022763"/>
    </source>
</evidence>
<feature type="domain" description="Endonuclease/exonuclease/phosphatase" evidence="10">
    <location>
        <begin position="82"/>
        <end position="333"/>
    </location>
</feature>
<dbReference type="Pfam" id="PF03372">
    <property type="entry name" value="Exo_endo_phos"/>
    <property type="match status" value="1"/>
</dbReference>
<dbReference type="GO" id="GO:0006281">
    <property type="term" value="P:DNA repair"/>
    <property type="evidence" value="ECO:0007669"/>
    <property type="project" value="UniProtKB-KW"/>
</dbReference>
<keyword evidence="4" id="KW-0479">Metal-binding</keyword>